<dbReference type="Gene3D" id="2.20.130.10">
    <property type="entry name" value="CAC2371-like domains"/>
    <property type="match status" value="1"/>
</dbReference>
<dbReference type="SUPFAM" id="SSF53335">
    <property type="entry name" value="S-adenosyl-L-methionine-dependent methyltransferases"/>
    <property type="match status" value="1"/>
</dbReference>
<evidence type="ECO:0000313" key="5">
    <source>
        <dbReference type="EMBL" id="ADH85081.1"/>
    </source>
</evidence>
<evidence type="ECO:0000259" key="4">
    <source>
        <dbReference type="Pfam" id="PF13649"/>
    </source>
</evidence>
<evidence type="ECO:0000313" key="6">
    <source>
        <dbReference type="Proteomes" id="UP000001508"/>
    </source>
</evidence>
<feature type="domain" description="Methyltransferase" evidence="4">
    <location>
        <begin position="45"/>
        <end position="141"/>
    </location>
</feature>
<dbReference type="HOGENOM" id="CLU_069129_2_0_7"/>
<proteinExistence type="predicted"/>
<name>D6YZS4_DESAT</name>
<dbReference type="AlphaFoldDB" id="D6YZS4"/>
<keyword evidence="6" id="KW-1185">Reference proteome</keyword>
<sequence>MPDIFADYSEFYDLLYEDKPYPDEARFIADLLNRYADPAGSVRTVLDLACGTGRHCFELEAMGYQVAGSDISAPMIARAQAAAAARASQATFYNHSFQEAAKIGKRFDAVISMFSAIDYLTGHHDLTTALENVSQLLPPGGLFVFDYWNGNAVINNYSPVRELRKRRGNLEVHRTSTTRLDLVEQIAEVNFQFRCLVAGQSEHEFREQHRVRYFFFREIETYLELGGFDLIHRGTFMAEDFSPTSWNIAVVARKRAT</sequence>
<keyword evidence="3" id="KW-0949">S-adenosyl-L-methionine</keyword>
<evidence type="ECO:0000256" key="1">
    <source>
        <dbReference type="ARBA" id="ARBA00022603"/>
    </source>
</evidence>
<dbReference type="eggNOG" id="COG4976">
    <property type="taxonomic scope" value="Bacteria"/>
</dbReference>
<keyword evidence="1 5" id="KW-0489">Methyltransferase</keyword>
<dbReference type="OrthoDB" id="5522265at2"/>
<dbReference type="PANTHER" id="PTHR43464:SF19">
    <property type="entry name" value="UBIQUINONE BIOSYNTHESIS O-METHYLTRANSFERASE, MITOCHONDRIAL"/>
    <property type="match status" value="1"/>
</dbReference>
<dbReference type="RefSeq" id="WP_013162612.1">
    <property type="nucleotide sequence ID" value="NC_014216.1"/>
</dbReference>
<dbReference type="InterPro" id="IPR041698">
    <property type="entry name" value="Methyltransf_25"/>
</dbReference>
<dbReference type="Gene3D" id="3.40.50.150">
    <property type="entry name" value="Vaccinia Virus protein VP39"/>
    <property type="match status" value="1"/>
</dbReference>
<evidence type="ECO:0000256" key="2">
    <source>
        <dbReference type="ARBA" id="ARBA00022679"/>
    </source>
</evidence>
<gene>
    <name evidence="5" type="ordered locus">DaAHT2_0375</name>
</gene>
<dbReference type="PANTHER" id="PTHR43464">
    <property type="entry name" value="METHYLTRANSFERASE"/>
    <property type="match status" value="1"/>
</dbReference>
<dbReference type="CDD" id="cd02440">
    <property type="entry name" value="AdoMet_MTases"/>
    <property type="match status" value="1"/>
</dbReference>
<dbReference type="Proteomes" id="UP000001508">
    <property type="component" value="Chromosome"/>
</dbReference>
<dbReference type="GO" id="GO:0032259">
    <property type="term" value="P:methylation"/>
    <property type="evidence" value="ECO:0007669"/>
    <property type="project" value="UniProtKB-KW"/>
</dbReference>
<dbReference type="InParanoid" id="D6YZS4"/>
<protein>
    <submittedName>
        <fullName evidence="5">Methyltransferase type 11</fullName>
    </submittedName>
</protein>
<reference evidence="6" key="1">
    <citation type="submission" date="2010-02" db="EMBL/GenBank/DDBJ databases">
        <title>Complete sequence of Desulfurivibrio alkaliphilus AHT2.</title>
        <authorList>
            <consortium name="US DOE Joint Genome Institute"/>
            <person name="Pitluck S."/>
            <person name="Chertkov O."/>
            <person name="Detter J.C."/>
            <person name="Han C."/>
            <person name="Tapia R."/>
            <person name="Larimer F."/>
            <person name="Land M."/>
            <person name="Hauser L."/>
            <person name="Kyrpides N."/>
            <person name="Mikhailova N."/>
            <person name="Sorokin D.Y."/>
            <person name="Muyzer G."/>
            <person name="Woyke T."/>
        </authorList>
    </citation>
    <scope>NUCLEOTIDE SEQUENCE [LARGE SCALE GENOMIC DNA]</scope>
    <source>
        <strain evidence="6">DSM 19089 / UNIQEM U267 / AHT2</strain>
    </source>
</reference>
<dbReference type="GO" id="GO:0008168">
    <property type="term" value="F:methyltransferase activity"/>
    <property type="evidence" value="ECO:0007669"/>
    <property type="project" value="UniProtKB-KW"/>
</dbReference>
<keyword evidence="2 5" id="KW-0808">Transferase</keyword>
<dbReference type="KEGG" id="dak:DaAHT2_0375"/>
<organism evidence="5 6">
    <name type="scientific">Desulfurivibrio alkaliphilus (strain DSM 19089 / UNIQEM U267 / AHT2)</name>
    <dbReference type="NCBI Taxonomy" id="589865"/>
    <lineage>
        <taxon>Bacteria</taxon>
        <taxon>Pseudomonadati</taxon>
        <taxon>Thermodesulfobacteriota</taxon>
        <taxon>Desulfobulbia</taxon>
        <taxon>Desulfobulbales</taxon>
        <taxon>Desulfobulbaceae</taxon>
        <taxon>Desulfurivibrio</taxon>
    </lineage>
</organism>
<dbReference type="InterPro" id="IPR029063">
    <property type="entry name" value="SAM-dependent_MTases_sf"/>
</dbReference>
<dbReference type="Pfam" id="PF13649">
    <property type="entry name" value="Methyltransf_25"/>
    <property type="match status" value="1"/>
</dbReference>
<dbReference type="EMBL" id="CP001940">
    <property type="protein sequence ID" value="ADH85081.1"/>
    <property type="molecule type" value="Genomic_DNA"/>
</dbReference>
<dbReference type="STRING" id="589865.DaAHT2_0375"/>
<evidence type="ECO:0000256" key="3">
    <source>
        <dbReference type="ARBA" id="ARBA00022691"/>
    </source>
</evidence>
<accession>D6YZS4</accession>